<dbReference type="RefSeq" id="XP_033385145.1">
    <property type="nucleotide sequence ID" value="XM_033522849.1"/>
</dbReference>
<evidence type="ECO:0000313" key="4">
    <source>
        <dbReference type="EMBL" id="KAF2016806.1"/>
    </source>
</evidence>
<evidence type="ECO:0000259" key="3">
    <source>
        <dbReference type="PROSITE" id="PS50048"/>
    </source>
</evidence>
<keyword evidence="5" id="KW-1185">Reference proteome</keyword>
<dbReference type="AlphaFoldDB" id="A0A6A5XV46"/>
<evidence type="ECO:0000313" key="5">
    <source>
        <dbReference type="Proteomes" id="UP000799778"/>
    </source>
</evidence>
<dbReference type="EMBL" id="ML978068">
    <property type="protein sequence ID" value="KAF2016806.1"/>
    <property type="molecule type" value="Genomic_DNA"/>
</dbReference>
<feature type="compositionally biased region" description="Polar residues" evidence="2">
    <location>
        <begin position="50"/>
        <end position="59"/>
    </location>
</feature>
<protein>
    <recommendedName>
        <fullName evidence="3">Zn(2)-C6 fungal-type domain-containing protein</fullName>
    </recommendedName>
</protein>
<gene>
    <name evidence="4" type="ORF">BU24DRAFT_313171</name>
</gene>
<dbReference type="Proteomes" id="UP000799778">
    <property type="component" value="Unassembled WGS sequence"/>
</dbReference>
<dbReference type="GO" id="GO:0005634">
    <property type="term" value="C:nucleus"/>
    <property type="evidence" value="ECO:0007669"/>
    <property type="project" value="TreeGrafter"/>
</dbReference>
<dbReference type="PROSITE" id="PS00463">
    <property type="entry name" value="ZN2_CY6_FUNGAL_1"/>
    <property type="match status" value="1"/>
</dbReference>
<organism evidence="4 5">
    <name type="scientific">Aaosphaeria arxii CBS 175.79</name>
    <dbReference type="NCBI Taxonomy" id="1450172"/>
    <lineage>
        <taxon>Eukaryota</taxon>
        <taxon>Fungi</taxon>
        <taxon>Dikarya</taxon>
        <taxon>Ascomycota</taxon>
        <taxon>Pezizomycotina</taxon>
        <taxon>Dothideomycetes</taxon>
        <taxon>Pleosporomycetidae</taxon>
        <taxon>Pleosporales</taxon>
        <taxon>Pleosporales incertae sedis</taxon>
        <taxon>Aaosphaeria</taxon>
    </lineage>
</organism>
<sequence length="569" mass="63666">RVRTGCLVCRARKVKCDEQRPSCQKCLRLNRICEYQAPIGRATSRDEPQQGGQCETNHGPSDFPGHDRPLGSNRDFFNHDEPAGPDSNSHWGGIDMTSSLEQQTNTPGTIYSYPGSFGSPFHEVNSRSTTSEHHFASNDSVDRYHAASQLIYLTTIMDWRAASEGPALESYSYFLDTFDYPLLSSFDPLNWTWVKRHITTLGITHFPVAESLLVAQAVYRAQADRLSMSHATSIYRNALTTFGSISGDHAIDFDVILAVALLLCLCAVTFPNDDSPPLTVLDGDFVGRLEVWLAGKSRSAISLRICAWLQLLNITTKRPGYQGLLPSRVLDLLYEHVKEVPSLATLNSDAQQESLLLDTLATPVFNFYLSVQAISNRVADVTHYRRSRTTSADQEEVTEILANVKADLSRLWEHRPALLQLQPNAIREHMSANLADQIVALCGICLAAFHTEIISIGRILGDPPFPSPEATEALAQIRRIIEGDWNVSANGSINPGYTRPLFMYGLESYTKEGSDWVIGKMRQIRHPIGKNNFLASFLELHGEAQRAQSRRVTMKYFCYQTFRVHLPFL</sequence>
<dbReference type="Gene3D" id="4.10.240.10">
    <property type="entry name" value="Zn(2)-C6 fungal-type DNA-binding domain"/>
    <property type="match status" value="1"/>
</dbReference>
<dbReference type="GO" id="GO:0000976">
    <property type="term" value="F:transcription cis-regulatory region binding"/>
    <property type="evidence" value="ECO:0007669"/>
    <property type="project" value="TreeGrafter"/>
</dbReference>
<proteinExistence type="predicted"/>
<evidence type="ECO:0000256" key="1">
    <source>
        <dbReference type="ARBA" id="ARBA00023242"/>
    </source>
</evidence>
<dbReference type="InterPro" id="IPR001138">
    <property type="entry name" value="Zn2Cys6_DnaBD"/>
</dbReference>
<dbReference type="PANTHER" id="PTHR37534">
    <property type="entry name" value="TRANSCRIPTIONAL ACTIVATOR PROTEIN UGA3"/>
    <property type="match status" value="1"/>
</dbReference>
<dbReference type="GO" id="GO:0045944">
    <property type="term" value="P:positive regulation of transcription by RNA polymerase II"/>
    <property type="evidence" value="ECO:0007669"/>
    <property type="project" value="TreeGrafter"/>
</dbReference>
<dbReference type="OrthoDB" id="648861at2759"/>
<evidence type="ECO:0000256" key="2">
    <source>
        <dbReference type="SAM" id="MobiDB-lite"/>
    </source>
</evidence>
<dbReference type="PANTHER" id="PTHR37534:SF7">
    <property type="entry name" value="TRANSCRIPTIONAL ACTIVATOR PROTEIN UGA3"/>
    <property type="match status" value="1"/>
</dbReference>
<dbReference type="InterPro" id="IPR036864">
    <property type="entry name" value="Zn2-C6_fun-type_DNA-bd_sf"/>
</dbReference>
<reference evidence="4" key="1">
    <citation type="journal article" date="2020" name="Stud. Mycol.">
        <title>101 Dothideomycetes genomes: a test case for predicting lifestyles and emergence of pathogens.</title>
        <authorList>
            <person name="Haridas S."/>
            <person name="Albert R."/>
            <person name="Binder M."/>
            <person name="Bloem J."/>
            <person name="Labutti K."/>
            <person name="Salamov A."/>
            <person name="Andreopoulos B."/>
            <person name="Baker S."/>
            <person name="Barry K."/>
            <person name="Bills G."/>
            <person name="Bluhm B."/>
            <person name="Cannon C."/>
            <person name="Castanera R."/>
            <person name="Culley D."/>
            <person name="Daum C."/>
            <person name="Ezra D."/>
            <person name="Gonzalez J."/>
            <person name="Henrissat B."/>
            <person name="Kuo A."/>
            <person name="Liang C."/>
            <person name="Lipzen A."/>
            <person name="Lutzoni F."/>
            <person name="Magnuson J."/>
            <person name="Mondo S."/>
            <person name="Nolan M."/>
            <person name="Ohm R."/>
            <person name="Pangilinan J."/>
            <person name="Park H.-J."/>
            <person name="Ramirez L."/>
            <person name="Alfaro M."/>
            <person name="Sun H."/>
            <person name="Tritt A."/>
            <person name="Yoshinaga Y."/>
            <person name="Zwiers L.-H."/>
            <person name="Turgeon B."/>
            <person name="Goodwin S."/>
            <person name="Spatafora J."/>
            <person name="Crous P."/>
            <person name="Grigoriev I."/>
        </authorList>
    </citation>
    <scope>NUCLEOTIDE SEQUENCE</scope>
    <source>
        <strain evidence="4">CBS 175.79</strain>
    </source>
</reference>
<feature type="domain" description="Zn(2)-C6 fungal-type" evidence="3">
    <location>
        <begin position="5"/>
        <end position="35"/>
    </location>
</feature>
<keyword evidence="1" id="KW-0539">Nucleus</keyword>
<dbReference type="GO" id="GO:0000981">
    <property type="term" value="F:DNA-binding transcription factor activity, RNA polymerase II-specific"/>
    <property type="evidence" value="ECO:0007669"/>
    <property type="project" value="InterPro"/>
</dbReference>
<feature type="non-terminal residue" evidence="4">
    <location>
        <position position="1"/>
    </location>
</feature>
<dbReference type="SMART" id="SM00066">
    <property type="entry name" value="GAL4"/>
    <property type="match status" value="1"/>
</dbReference>
<dbReference type="GeneID" id="54280246"/>
<feature type="non-terminal residue" evidence="4">
    <location>
        <position position="569"/>
    </location>
</feature>
<dbReference type="GO" id="GO:0008270">
    <property type="term" value="F:zinc ion binding"/>
    <property type="evidence" value="ECO:0007669"/>
    <property type="project" value="InterPro"/>
</dbReference>
<dbReference type="Pfam" id="PF00172">
    <property type="entry name" value="Zn_clus"/>
    <property type="match status" value="1"/>
</dbReference>
<feature type="region of interest" description="Disordered" evidence="2">
    <location>
        <begin position="42"/>
        <end position="112"/>
    </location>
</feature>
<dbReference type="CDD" id="cd00067">
    <property type="entry name" value="GAL4"/>
    <property type="match status" value="1"/>
</dbReference>
<accession>A0A6A5XV46</accession>
<name>A0A6A5XV46_9PLEO</name>
<dbReference type="PROSITE" id="PS50048">
    <property type="entry name" value="ZN2_CY6_FUNGAL_2"/>
    <property type="match status" value="1"/>
</dbReference>
<feature type="compositionally biased region" description="Polar residues" evidence="2">
    <location>
        <begin position="86"/>
        <end position="109"/>
    </location>
</feature>
<dbReference type="SUPFAM" id="SSF57701">
    <property type="entry name" value="Zn2/Cys6 DNA-binding domain"/>
    <property type="match status" value="1"/>
</dbReference>